<comment type="subunit">
    <text evidence="3">Homotrimer.</text>
</comment>
<evidence type="ECO:0000313" key="6">
    <source>
        <dbReference type="EMBL" id="PWK18410.1"/>
    </source>
</evidence>
<comment type="similarity">
    <text evidence="2">Belongs to the KHG/KDPG aldolase family.</text>
</comment>
<keyword evidence="7" id="KW-1185">Reference proteome</keyword>
<dbReference type="InterPro" id="IPR000887">
    <property type="entry name" value="Aldlse_KDPG_KHG"/>
</dbReference>
<dbReference type="InterPro" id="IPR013785">
    <property type="entry name" value="Aldolase_TIM"/>
</dbReference>
<dbReference type="EMBL" id="QGGO01000030">
    <property type="protein sequence ID" value="PWK18410.1"/>
    <property type="molecule type" value="Genomic_DNA"/>
</dbReference>
<organism evidence="6 7">
    <name type="scientific">Arcicella aurantiaca</name>
    <dbReference type="NCBI Taxonomy" id="591202"/>
    <lineage>
        <taxon>Bacteria</taxon>
        <taxon>Pseudomonadati</taxon>
        <taxon>Bacteroidota</taxon>
        <taxon>Cytophagia</taxon>
        <taxon>Cytophagales</taxon>
        <taxon>Flectobacillaceae</taxon>
        <taxon>Arcicella</taxon>
    </lineage>
</organism>
<dbReference type="RefSeq" id="WP_109744773.1">
    <property type="nucleotide sequence ID" value="NZ_QGGO01000030.1"/>
</dbReference>
<sequence length="219" mass="23824">MKFTKEELYAKLDEVPIMPLFNHPDIEVSKAVVKACYDGGIKVFEYTNRGEGAAQVFAELVKYIRQELPDMAIGIGTVFTAEEAEYFVSLDTDFIVQPCLNPEVGAVCQKHEMAWFPGVMTVSEIFQAQQAGSDIVKIFPANVLGTAFIKAIKGPMPKAKVMVTGGVEPNEENLKGWFSAGVTAVGMGSQLFPKAVLESGNFAETTEIVKKCVALVKGF</sequence>
<protein>
    <submittedName>
        <fullName evidence="6">2-dehydro-3-deoxyphosphogluconate aldolase/(4S)-4-hydroxy-2-oxoglutarate aldolase</fullName>
    </submittedName>
</protein>
<dbReference type="Gene3D" id="3.20.20.70">
    <property type="entry name" value="Aldolase class I"/>
    <property type="match status" value="1"/>
</dbReference>
<comment type="pathway">
    <text evidence="1">Carbohydrate acid metabolism.</text>
</comment>
<proteinExistence type="inferred from homology"/>
<dbReference type="SUPFAM" id="SSF51569">
    <property type="entry name" value="Aldolase"/>
    <property type="match status" value="1"/>
</dbReference>
<accession>A0A316E651</accession>
<dbReference type="CDD" id="cd00452">
    <property type="entry name" value="KDPG_aldolase"/>
    <property type="match status" value="1"/>
</dbReference>
<keyword evidence="5" id="KW-0119">Carbohydrate metabolism</keyword>
<evidence type="ECO:0000313" key="7">
    <source>
        <dbReference type="Proteomes" id="UP000245489"/>
    </source>
</evidence>
<dbReference type="Pfam" id="PF01081">
    <property type="entry name" value="Aldolase"/>
    <property type="match status" value="1"/>
</dbReference>
<reference evidence="6 7" key="1">
    <citation type="submission" date="2018-05" db="EMBL/GenBank/DDBJ databases">
        <title>Genomic Encyclopedia of Archaeal and Bacterial Type Strains, Phase II (KMG-II): from individual species to whole genera.</title>
        <authorList>
            <person name="Goeker M."/>
        </authorList>
    </citation>
    <scope>NUCLEOTIDE SEQUENCE [LARGE SCALE GENOMIC DNA]</scope>
    <source>
        <strain evidence="6 7">DSM 22214</strain>
    </source>
</reference>
<name>A0A316E651_9BACT</name>
<evidence type="ECO:0000256" key="4">
    <source>
        <dbReference type="ARBA" id="ARBA00023239"/>
    </source>
</evidence>
<evidence type="ECO:0000256" key="1">
    <source>
        <dbReference type="ARBA" id="ARBA00004761"/>
    </source>
</evidence>
<dbReference type="PANTHER" id="PTHR30246:SF1">
    <property type="entry name" value="2-DEHYDRO-3-DEOXY-6-PHOSPHOGALACTONATE ALDOLASE-RELATED"/>
    <property type="match status" value="1"/>
</dbReference>
<gene>
    <name evidence="6" type="ORF">LV89_04109</name>
</gene>
<dbReference type="GO" id="GO:0016829">
    <property type="term" value="F:lyase activity"/>
    <property type="evidence" value="ECO:0007669"/>
    <property type="project" value="UniProtKB-KW"/>
</dbReference>
<dbReference type="AlphaFoldDB" id="A0A316E651"/>
<evidence type="ECO:0000256" key="2">
    <source>
        <dbReference type="ARBA" id="ARBA00006906"/>
    </source>
</evidence>
<evidence type="ECO:0000256" key="5">
    <source>
        <dbReference type="ARBA" id="ARBA00023277"/>
    </source>
</evidence>
<dbReference type="PANTHER" id="PTHR30246">
    <property type="entry name" value="2-KETO-3-DEOXY-6-PHOSPHOGLUCONATE ALDOLASE"/>
    <property type="match status" value="1"/>
</dbReference>
<dbReference type="NCBIfam" id="NF005499">
    <property type="entry name" value="PRK07114.1"/>
    <property type="match status" value="1"/>
</dbReference>
<comment type="caution">
    <text evidence="6">The sequence shown here is derived from an EMBL/GenBank/DDBJ whole genome shotgun (WGS) entry which is preliminary data.</text>
</comment>
<dbReference type="Proteomes" id="UP000245489">
    <property type="component" value="Unassembled WGS sequence"/>
</dbReference>
<evidence type="ECO:0000256" key="3">
    <source>
        <dbReference type="ARBA" id="ARBA00011233"/>
    </source>
</evidence>
<dbReference type="OrthoDB" id="9802667at2"/>
<keyword evidence="4" id="KW-0456">Lyase</keyword>